<dbReference type="InterPro" id="IPR036388">
    <property type="entry name" value="WH-like_DNA-bd_sf"/>
</dbReference>
<comment type="caution">
    <text evidence="6">The sequence shown here is derived from an EMBL/GenBank/DDBJ whole genome shotgun (WGS) entry which is preliminary data.</text>
</comment>
<dbReference type="PANTHER" id="PTHR30537">
    <property type="entry name" value="HTH-TYPE TRANSCRIPTIONAL REGULATOR"/>
    <property type="match status" value="1"/>
</dbReference>
<feature type="domain" description="HTH lysR-type" evidence="5">
    <location>
        <begin position="33"/>
        <end position="89"/>
    </location>
</feature>
<dbReference type="InterPro" id="IPR058163">
    <property type="entry name" value="LysR-type_TF_proteobact-type"/>
</dbReference>
<dbReference type="CDD" id="cd08422">
    <property type="entry name" value="PBP2_CrgA_like"/>
    <property type="match status" value="1"/>
</dbReference>
<dbReference type="SUPFAM" id="SSF46785">
    <property type="entry name" value="Winged helix' DNA-binding domain"/>
    <property type="match status" value="1"/>
</dbReference>
<dbReference type="Gene3D" id="3.40.190.290">
    <property type="match status" value="1"/>
</dbReference>
<dbReference type="GO" id="GO:0003700">
    <property type="term" value="F:DNA-binding transcription factor activity"/>
    <property type="evidence" value="ECO:0007669"/>
    <property type="project" value="InterPro"/>
</dbReference>
<dbReference type="InterPro" id="IPR005119">
    <property type="entry name" value="LysR_subst-bd"/>
</dbReference>
<dbReference type="InterPro" id="IPR036390">
    <property type="entry name" value="WH_DNA-bd_sf"/>
</dbReference>
<evidence type="ECO:0000256" key="2">
    <source>
        <dbReference type="ARBA" id="ARBA00023015"/>
    </source>
</evidence>
<evidence type="ECO:0000313" key="7">
    <source>
        <dbReference type="Proteomes" id="UP000574761"/>
    </source>
</evidence>
<accession>A0A7W6GMB7</accession>
<keyword evidence="7" id="KW-1185">Reference proteome</keyword>
<dbReference type="AlphaFoldDB" id="A0A7W6GMB7"/>
<organism evidence="6 7">
    <name type="scientific">Mycoplana azooxidifex</name>
    <dbReference type="NCBI Taxonomy" id="1636188"/>
    <lineage>
        <taxon>Bacteria</taxon>
        <taxon>Pseudomonadati</taxon>
        <taxon>Pseudomonadota</taxon>
        <taxon>Alphaproteobacteria</taxon>
        <taxon>Hyphomicrobiales</taxon>
        <taxon>Rhizobiaceae</taxon>
        <taxon>Mycoplana</taxon>
    </lineage>
</organism>
<evidence type="ECO:0000259" key="5">
    <source>
        <dbReference type="PROSITE" id="PS50931"/>
    </source>
</evidence>
<dbReference type="Proteomes" id="UP000574761">
    <property type="component" value="Unassembled WGS sequence"/>
</dbReference>
<reference evidence="6 7" key="1">
    <citation type="submission" date="2020-08" db="EMBL/GenBank/DDBJ databases">
        <title>Genomic Encyclopedia of Type Strains, Phase IV (KMG-IV): sequencing the most valuable type-strain genomes for metagenomic binning, comparative biology and taxonomic classification.</title>
        <authorList>
            <person name="Goeker M."/>
        </authorList>
    </citation>
    <scope>NUCLEOTIDE SEQUENCE [LARGE SCALE GENOMIC DNA]</scope>
    <source>
        <strain evidence="6 7">DSM 100211</strain>
    </source>
</reference>
<dbReference type="RefSeq" id="WP_246422977.1">
    <property type="nucleotide sequence ID" value="NZ_JACIEE010000019.1"/>
</dbReference>
<dbReference type="Pfam" id="PF00126">
    <property type="entry name" value="HTH_1"/>
    <property type="match status" value="1"/>
</dbReference>
<evidence type="ECO:0000256" key="4">
    <source>
        <dbReference type="ARBA" id="ARBA00023163"/>
    </source>
</evidence>
<dbReference type="PANTHER" id="PTHR30537:SF5">
    <property type="entry name" value="HTH-TYPE TRANSCRIPTIONAL ACTIVATOR TTDR-RELATED"/>
    <property type="match status" value="1"/>
</dbReference>
<dbReference type="PROSITE" id="PS50931">
    <property type="entry name" value="HTH_LYSR"/>
    <property type="match status" value="1"/>
</dbReference>
<gene>
    <name evidence="6" type="ORF">GGQ64_005535</name>
</gene>
<name>A0A7W6GMB7_9HYPH</name>
<comment type="similarity">
    <text evidence="1">Belongs to the LysR transcriptional regulatory family.</text>
</comment>
<dbReference type="EMBL" id="JACIEE010000019">
    <property type="protein sequence ID" value="MBB3980282.1"/>
    <property type="molecule type" value="Genomic_DNA"/>
</dbReference>
<dbReference type="InterPro" id="IPR000847">
    <property type="entry name" value="LysR_HTH_N"/>
</dbReference>
<evidence type="ECO:0000256" key="1">
    <source>
        <dbReference type="ARBA" id="ARBA00009437"/>
    </source>
</evidence>
<dbReference type="Pfam" id="PF03466">
    <property type="entry name" value="LysR_substrate"/>
    <property type="match status" value="1"/>
</dbReference>
<sequence>MLEEEHNPETQTSADLKNAKFVFHLWNMKTFGDFDGLALFVRIAQAGGLAAAERATGISKATLSRRLSALEEALNVRLVRRTKKGIVLTEHGQQLFDRSRDAFMLAEEAVAEVQDERVALAGTVKLSLPPDMATEVLAPALIRFKTRYPDVVIDMTLADRRVSLIEEGYDLVVRMGSLADSGLMSKKIASLPRTLVASPSFLTRHTDIHEPGDLAEVPAVAIRRDLVEWDLRNSEGGTAKAHPRIGFAANRQTILIDAVLAGLGVANLPNFMIEAELATGRLVRVLPDWEPSPVEVTALWQKDRITGKLIKAIVAEFESALAD</sequence>
<dbReference type="GO" id="GO:0003677">
    <property type="term" value="F:DNA binding"/>
    <property type="evidence" value="ECO:0007669"/>
    <property type="project" value="UniProtKB-KW"/>
</dbReference>
<proteinExistence type="inferred from homology"/>
<protein>
    <submittedName>
        <fullName evidence="6">DNA-binding transcriptional LysR family regulator</fullName>
    </submittedName>
</protein>
<dbReference type="SUPFAM" id="SSF53850">
    <property type="entry name" value="Periplasmic binding protein-like II"/>
    <property type="match status" value="1"/>
</dbReference>
<keyword evidence="4" id="KW-0804">Transcription</keyword>
<keyword evidence="2" id="KW-0805">Transcription regulation</keyword>
<keyword evidence="3 6" id="KW-0238">DNA-binding</keyword>
<evidence type="ECO:0000256" key="3">
    <source>
        <dbReference type="ARBA" id="ARBA00023125"/>
    </source>
</evidence>
<evidence type="ECO:0000313" key="6">
    <source>
        <dbReference type="EMBL" id="MBB3980282.1"/>
    </source>
</evidence>
<dbReference type="Gene3D" id="1.10.10.10">
    <property type="entry name" value="Winged helix-like DNA-binding domain superfamily/Winged helix DNA-binding domain"/>
    <property type="match status" value="1"/>
</dbReference>